<feature type="domain" description="Hemerythrin-like" evidence="1">
    <location>
        <begin position="49"/>
        <end position="161"/>
    </location>
</feature>
<dbReference type="EMBL" id="AP029612">
    <property type="protein sequence ID" value="BFG70813.1"/>
    <property type="molecule type" value="Genomic_DNA"/>
</dbReference>
<dbReference type="RefSeq" id="WP_353548452.1">
    <property type="nucleotide sequence ID" value="NZ_AP029612.1"/>
</dbReference>
<dbReference type="Gene3D" id="1.20.120.520">
    <property type="entry name" value="nmb1532 protein domain like"/>
    <property type="match status" value="1"/>
</dbReference>
<dbReference type="AlphaFoldDB" id="A0AAT9GJL3"/>
<gene>
    <name evidence="2" type="ORF">KACHI17_16940</name>
</gene>
<evidence type="ECO:0000313" key="2">
    <source>
        <dbReference type="EMBL" id="BFG70813.1"/>
    </source>
</evidence>
<accession>A0AAT9GJL3</accession>
<evidence type="ECO:0000259" key="1">
    <source>
        <dbReference type="Pfam" id="PF01814"/>
    </source>
</evidence>
<dbReference type="Pfam" id="PF01814">
    <property type="entry name" value="Hemerythrin"/>
    <property type="match status" value="1"/>
</dbReference>
<organism evidence="2">
    <name type="scientific">Sediminibacterium sp. KACHI17</name>
    <dbReference type="NCBI Taxonomy" id="1751071"/>
    <lineage>
        <taxon>Bacteria</taxon>
        <taxon>Pseudomonadati</taxon>
        <taxon>Bacteroidota</taxon>
        <taxon>Chitinophagia</taxon>
        <taxon>Chitinophagales</taxon>
        <taxon>Chitinophagaceae</taxon>
        <taxon>Sediminibacterium</taxon>
    </lineage>
</organism>
<sequence>MLLQARDPLFSGFSSAQEVCSVIPADYHAPVLKSCTIINTYLQNNASIRELPESVTELVQLVFQRIEDELIHTFRKETGILFPCIHQQNTASAHLQPKVIETMISTHQVLIALFRKLRELMNQYIARPDWSKELKDCIHEMFLLETYVFRWIQFEQSVLYPQLIRIVKAGKE</sequence>
<protein>
    <recommendedName>
        <fullName evidence="1">Hemerythrin-like domain-containing protein</fullName>
    </recommendedName>
</protein>
<proteinExistence type="predicted"/>
<dbReference type="InterPro" id="IPR012312">
    <property type="entry name" value="Hemerythrin-like"/>
</dbReference>
<reference evidence="2" key="1">
    <citation type="submission" date="2024-02" db="EMBL/GenBank/DDBJ databases">
        <title>Sediminibacterium planktonica sp. nov. and Sediminibacterium longus sp. nov., isolated from surface lake and river water.</title>
        <authorList>
            <person name="Watanabe K."/>
            <person name="Takemine S."/>
            <person name="Ishii Y."/>
            <person name="Ogata Y."/>
            <person name="Shindo C."/>
            <person name="Suda W."/>
        </authorList>
    </citation>
    <scope>NUCLEOTIDE SEQUENCE</scope>
    <source>
        <strain evidence="2">KACHI17</strain>
    </source>
</reference>
<name>A0AAT9GJL3_9BACT</name>